<feature type="non-terminal residue" evidence="1">
    <location>
        <position position="1"/>
    </location>
</feature>
<proteinExistence type="predicted"/>
<evidence type="ECO:0000313" key="1">
    <source>
        <dbReference type="EMBL" id="KAF1964082.1"/>
    </source>
</evidence>
<accession>A0A6A5UJX0</accession>
<gene>
    <name evidence="1" type="ORF">BU23DRAFT_493979</name>
</gene>
<reference evidence="1" key="1">
    <citation type="journal article" date="2020" name="Stud. Mycol.">
        <title>101 Dothideomycetes genomes: a test case for predicting lifestyles and emergence of pathogens.</title>
        <authorList>
            <person name="Haridas S."/>
            <person name="Albert R."/>
            <person name="Binder M."/>
            <person name="Bloem J."/>
            <person name="Labutti K."/>
            <person name="Salamov A."/>
            <person name="Andreopoulos B."/>
            <person name="Baker S."/>
            <person name="Barry K."/>
            <person name="Bills G."/>
            <person name="Bluhm B."/>
            <person name="Cannon C."/>
            <person name="Castanera R."/>
            <person name="Culley D."/>
            <person name="Daum C."/>
            <person name="Ezra D."/>
            <person name="Gonzalez J."/>
            <person name="Henrissat B."/>
            <person name="Kuo A."/>
            <person name="Liang C."/>
            <person name="Lipzen A."/>
            <person name="Lutzoni F."/>
            <person name="Magnuson J."/>
            <person name="Mondo S."/>
            <person name="Nolan M."/>
            <person name="Ohm R."/>
            <person name="Pangilinan J."/>
            <person name="Park H.-J."/>
            <person name="Ramirez L."/>
            <person name="Alfaro M."/>
            <person name="Sun H."/>
            <person name="Tritt A."/>
            <person name="Yoshinaga Y."/>
            <person name="Zwiers L.-H."/>
            <person name="Turgeon B."/>
            <person name="Goodwin S."/>
            <person name="Spatafora J."/>
            <person name="Crous P."/>
            <person name="Grigoriev I."/>
        </authorList>
    </citation>
    <scope>NUCLEOTIDE SEQUENCE</scope>
    <source>
        <strain evidence="1">CBS 107.79</strain>
    </source>
</reference>
<dbReference type="EMBL" id="ML976809">
    <property type="protein sequence ID" value="KAF1964082.1"/>
    <property type="molecule type" value="Genomic_DNA"/>
</dbReference>
<dbReference type="Proteomes" id="UP000800036">
    <property type="component" value="Unassembled WGS sequence"/>
</dbReference>
<keyword evidence="2" id="KW-1185">Reference proteome</keyword>
<name>A0A6A5UJX0_9PLEO</name>
<dbReference type="AlphaFoldDB" id="A0A6A5UJX0"/>
<sequence>APPKFIHYEPTPLGILINTMADLGLQISNNIPIPRDSLIQPNKLLKDGDIYRLVSTLALLAVDDVEAAIVINKLKASDREQTNERIKYE</sequence>
<organism evidence="1 2">
    <name type="scientific">Bimuria novae-zelandiae CBS 107.79</name>
    <dbReference type="NCBI Taxonomy" id="1447943"/>
    <lineage>
        <taxon>Eukaryota</taxon>
        <taxon>Fungi</taxon>
        <taxon>Dikarya</taxon>
        <taxon>Ascomycota</taxon>
        <taxon>Pezizomycotina</taxon>
        <taxon>Dothideomycetes</taxon>
        <taxon>Pleosporomycetidae</taxon>
        <taxon>Pleosporales</taxon>
        <taxon>Massarineae</taxon>
        <taxon>Didymosphaeriaceae</taxon>
        <taxon>Bimuria</taxon>
    </lineage>
</organism>
<protein>
    <submittedName>
        <fullName evidence="1">Uncharacterized protein</fullName>
    </submittedName>
</protein>
<evidence type="ECO:0000313" key="2">
    <source>
        <dbReference type="Proteomes" id="UP000800036"/>
    </source>
</evidence>
<dbReference type="OrthoDB" id="5369347at2759"/>